<organism evidence="5 6">
    <name type="scientific">Hymenochirus boettgeri</name>
    <name type="common">Congo dwarf clawed frog</name>
    <dbReference type="NCBI Taxonomy" id="247094"/>
    <lineage>
        <taxon>Eukaryota</taxon>
        <taxon>Metazoa</taxon>
        <taxon>Chordata</taxon>
        <taxon>Craniata</taxon>
        <taxon>Vertebrata</taxon>
        <taxon>Euteleostomi</taxon>
        <taxon>Amphibia</taxon>
        <taxon>Batrachia</taxon>
        <taxon>Anura</taxon>
        <taxon>Pipoidea</taxon>
        <taxon>Pipidae</taxon>
        <taxon>Pipinae</taxon>
        <taxon>Hymenochirus</taxon>
    </lineage>
</organism>
<dbReference type="GO" id="GO:0005576">
    <property type="term" value="C:extracellular region"/>
    <property type="evidence" value="ECO:0007669"/>
    <property type="project" value="UniProtKB-ARBA"/>
</dbReference>
<keyword evidence="3" id="KW-1280">Immunoglobulin</keyword>
<dbReference type="OrthoDB" id="9905174at2759"/>
<dbReference type="GO" id="GO:0002250">
    <property type="term" value="P:adaptive immune response"/>
    <property type="evidence" value="ECO:0007669"/>
    <property type="project" value="UniProtKB-KW"/>
</dbReference>
<dbReference type="SMART" id="SM00406">
    <property type="entry name" value="IGv"/>
    <property type="match status" value="1"/>
</dbReference>
<comment type="caution">
    <text evidence="5">The sequence shown here is derived from an EMBL/GenBank/DDBJ whole genome shotgun (WGS) entry which is preliminary data.</text>
</comment>
<evidence type="ECO:0000256" key="3">
    <source>
        <dbReference type="ARBA" id="ARBA00043265"/>
    </source>
</evidence>
<dbReference type="Gene3D" id="2.60.40.10">
    <property type="entry name" value="Immunoglobulins"/>
    <property type="match status" value="1"/>
</dbReference>
<keyword evidence="2" id="KW-1064">Adaptive immunity</keyword>
<dbReference type="GO" id="GO:0019814">
    <property type="term" value="C:immunoglobulin complex"/>
    <property type="evidence" value="ECO:0007669"/>
    <property type="project" value="UniProtKB-KW"/>
</dbReference>
<dbReference type="SMART" id="SM00409">
    <property type="entry name" value="IG"/>
    <property type="match status" value="1"/>
</dbReference>
<dbReference type="InterPro" id="IPR050199">
    <property type="entry name" value="IgHV"/>
</dbReference>
<dbReference type="InterPro" id="IPR007110">
    <property type="entry name" value="Ig-like_dom"/>
</dbReference>
<proteinExistence type="predicted"/>
<dbReference type="InterPro" id="IPR013106">
    <property type="entry name" value="Ig_V-set"/>
</dbReference>
<dbReference type="InterPro" id="IPR013783">
    <property type="entry name" value="Ig-like_fold"/>
</dbReference>
<evidence type="ECO:0000256" key="1">
    <source>
        <dbReference type="ARBA" id="ARBA00022859"/>
    </source>
</evidence>
<evidence type="ECO:0000256" key="2">
    <source>
        <dbReference type="ARBA" id="ARBA00023130"/>
    </source>
</evidence>
<dbReference type="InterPro" id="IPR003599">
    <property type="entry name" value="Ig_sub"/>
</dbReference>
<sequence length="154" mass="17192">MALFYSGSSADIILTQKPSETAKVDSSIQLQCVVTGYNINDHHMYWMRQVPGEGKLEWLAAFRTGQTTYINEGFKNRVTPSTSGSTAQLKIDRLTKSDAAVYYCARHRSKADNPPPKPLFSSITPSPLPPSPITSLFQSQPQKLKIRQPFIMEV</sequence>
<name>A0A8T2KGJ7_9PIPI</name>
<keyword evidence="6" id="KW-1185">Reference proteome</keyword>
<dbReference type="Pfam" id="PF07686">
    <property type="entry name" value="V-set"/>
    <property type="match status" value="1"/>
</dbReference>
<dbReference type="PANTHER" id="PTHR23266">
    <property type="entry name" value="IMMUNOGLOBULIN HEAVY CHAIN"/>
    <property type="match status" value="1"/>
</dbReference>
<accession>A0A8T2KGJ7</accession>
<dbReference type="SUPFAM" id="SSF48726">
    <property type="entry name" value="Immunoglobulin"/>
    <property type="match status" value="1"/>
</dbReference>
<dbReference type="AlphaFoldDB" id="A0A8T2KGJ7"/>
<gene>
    <name evidence="5" type="ORF">GDO86_001604</name>
</gene>
<dbReference type="PROSITE" id="PS50835">
    <property type="entry name" value="IG_LIKE"/>
    <property type="match status" value="1"/>
</dbReference>
<evidence type="ECO:0000313" key="6">
    <source>
        <dbReference type="Proteomes" id="UP000812440"/>
    </source>
</evidence>
<protein>
    <recommendedName>
        <fullName evidence="4">Ig-like domain-containing protein</fullName>
    </recommendedName>
</protein>
<feature type="domain" description="Ig-like" evidence="4">
    <location>
        <begin position="10"/>
        <end position="104"/>
    </location>
</feature>
<evidence type="ECO:0000313" key="5">
    <source>
        <dbReference type="EMBL" id="KAG8455482.1"/>
    </source>
</evidence>
<dbReference type="EMBL" id="JAACNH010000001">
    <property type="protein sequence ID" value="KAG8455482.1"/>
    <property type="molecule type" value="Genomic_DNA"/>
</dbReference>
<dbReference type="Proteomes" id="UP000812440">
    <property type="component" value="Chromosome 1"/>
</dbReference>
<dbReference type="InterPro" id="IPR036179">
    <property type="entry name" value="Ig-like_dom_sf"/>
</dbReference>
<reference evidence="5" key="1">
    <citation type="thesis" date="2020" institute="ProQuest LLC" country="789 East Eisenhower Parkway, Ann Arbor, MI, USA">
        <title>Comparative Genomics and Chromosome Evolution.</title>
        <authorList>
            <person name="Mudd A.B."/>
        </authorList>
    </citation>
    <scope>NUCLEOTIDE SEQUENCE</scope>
    <source>
        <strain evidence="5">Female2</strain>
        <tissue evidence="5">Blood</tissue>
    </source>
</reference>
<keyword evidence="1" id="KW-0391">Immunity</keyword>
<evidence type="ECO:0000259" key="4">
    <source>
        <dbReference type="PROSITE" id="PS50835"/>
    </source>
</evidence>